<name>A0A7C9HYN3_9DEIO</name>
<dbReference type="EMBL" id="WQLB01000005">
    <property type="protein sequence ID" value="MVN86275.1"/>
    <property type="molecule type" value="Genomic_DNA"/>
</dbReference>
<accession>A0A7C9HYN3</accession>
<gene>
    <name evidence="2" type="ORF">GO986_05805</name>
</gene>
<keyword evidence="1" id="KW-0732">Signal</keyword>
<evidence type="ECO:0000256" key="1">
    <source>
        <dbReference type="SAM" id="SignalP"/>
    </source>
</evidence>
<feature type="signal peptide" evidence="1">
    <location>
        <begin position="1"/>
        <end position="22"/>
    </location>
</feature>
<feature type="chain" id="PRO_5028931879" evidence="1">
    <location>
        <begin position="23"/>
        <end position="49"/>
    </location>
</feature>
<protein>
    <submittedName>
        <fullName evidence="2">Uncharacterized protein</fullName>
    </submittedName>
</protein>
<keyword evidence="3" id="KW-1185">Reference proteome</keyword>
<evidence type="ECO:0000313" key="2">
    <source>
        <dbReference type="EMBL" id="MVN86275.1"/>
    </source>
</evidence>
<proteinExistence type="predicted"/>
<sequence length="49" mass="5178">MKKFRVSALALSLLIGSSSVSAAGNETLNFCSGGGMSGPIWCFIDGWFY</sequence>
<evidence type="ECO:0000313" key="3">
    <source>
        <dbReference type="Proteomes" id="UP000483286"/>
    </source>
</evidence>
<dbReference type="AlphaFoldDB" id="A0A7C9HYN3"/>
<comment type="caution">
    <text evidence="2">The sequence shown here is derived from an EMBL/GenBank/DDBJ whole genome shotgun (WGS) entry which is preliminary data.</text>
</comment>
<reference evidence="2 3" key="1">
    <citation type="submission" date="2019-12" db="EMBL/GenBank/DDBJ databases">
        <title>Deinococcus sp. HMF7620 Genome sequencing and assembly.</title>
        <authorList>
            <person name="Kang H."/>
            <person name="Kim H."/>
            <person name="Joh K."/>
        </authorList>
    </citation>
    <scope>NUCLEOTIDE SEQUENCE [LARGE SCALE GENOMIC DNA]</scope>
    <source>
        <strain evidence="2 3">HMF7620</strain>
    </source>
</reference>
<organism evidence="2 3">
    <name type="scientific">Deinococcus arboris</name>
    <dbReference type="NCBI Taxonomy" id="2682977"/>
    <lineage>
        <taxon>Bacteria</taxon>
        <taxon>Thermotogati</taxon>
        <taxon>Deinococcota</taxon>
        <taxon>Deinococci</taxon>
        <taxon>Deinococcales</taxon>
        <taxon>Deinococcaceae</taxon>
        <taxon>Deinococcus</taxon>
    </lineage>
</organism>
<dbReference type="RefSeq" id="WP_157458321.1">
    <property type="nucleotide sequence ID" value="NZ_WQLB01000005.1"/>
</dbReference>
<dbReference type="Proteomes" id="UP000483286">
    <property type="component" value="Unassembled WGS sequence"/>
</dbReference>